<proteinExistence type="predicted"/>
<dbReference type="EMBL" id="QUAH01000002">
    <property type="protein sequence ID" value="RFT16678.1"/>
    <property type="molecule type" value="Genomic_DNA"/>
</dbReference>
<comment type="caution">
    <text evidence="2">The sequence shown here is derived from an EMBL/GenBank/DDBJ whole genome shotgun (WGS) entry which is preliminary data.</text>
</comment>
<dbReference type="PANTHER" id="PTHR42924">
    <property type="entry name" value="EXONUCLEASE"/>
    <property type="match status" value="1"/>
</dbReference>
<feature type="domain" description="Polymerase/histidinol phosphatase N-terminal" evidence="1">
    <location>
        <begin position="6"/>
        <end position="72"/>
    </location>
</feature>
<dbReference type="InterPro" id="IPR016195">
    <property type="entry name" value="Pol/histidinol_Pase-like"/>
</dbReference>
<sequence length="294" mass="33186">MIDGAVDLHIHSSFSCDGDYSPEELVRMAGEEGFRAIAIADHDTVGAYPEAIEAGQRGGIEVIPSIEVTTVFDGREFHLMLPFVDWESEALKYIISRMEISRVEEARTRVARLRENGLEIDWEEVWEKSGQTPPLGVKIAQILLDKPESRLNPGLQKYYDENQQPKAPYVFYQDFFTEGAPAYVPKQHILLEEVLHLAPLTGGVPVLSHPGAYFQRTTREDLVFLKELGLKGLEVYTSYHDPNETEYYLALARELDLVATAGSDFHGKIKPGVKFGLIKNGDYSMVEKLRERRA</sequence>
<dbReference type="SUPFAM" id="SSF89550">
    <property type="entry name" value="PHP domain-like"/>
    <property type="match status" value="1"/>
</dbReference>
<dbReference type="Gene3D" id="1.10.150.650">
    <property type="match status" value="1"/>
</dbReference>
<dbReference type="GO" id="GO:0004534">
    <property type="term" value="F:5'-3' RNA exonuclease activity"/>
    <property type="evidence" value="ECO:0007669"/>
    <property type="project" value="TreeGrafter"/>
</dbReference>
<dbReference type="Pfam" id="PF02811">
    <property type="entry name" value="PHP"/>
    <property type="match status" value="1"/>
</dbReference>
<protein>
    <submittedName>
        <fullName evidence="2">Putative metal-dependent phosphoesterases (PHP family)</fullName>
    </submittedName>
</protein>
<reference evidence="2 3" key="1">
    <citation type="submission" date="2018-08" db="EMBL/GenBank/DDBJ databases">
        <title>Genome analysis of the thermophilic bacterium of the candidate phylum Aminicenantes from deep subsurface aquifer revealed its physiology and ecological role.</title>
        <authorList>
            <person name="Kadnikov V.V."/>
            <person name="Mardanov A.V."/>
            <person name="Beletsky A.V."/>
            <person name="Karnachuk O.V."/>
            <person name="Ravin N.V."/>
        </authorList>
    </citation>
    <scope>NUCLEOTIDE SEQUENCE [LARGE SCALE GENOMIC DNA]</scope>
    <source>
        <strain evidence="2">BY38</strain>
    </source>
</reference>
<dbReference type="InterPro" id="IPR003141">
    <property type="entry name" value="Pol/His_phosphatase_N"/>
</dbReference>
<evidence type="ECO:0000259" key="1">
    <source>
        <dbReference type="SMART" id="SM00481"/>
    </source>
</evidence>
<evidence type="ECO:0000313" key="3">
    <source>
        <dbReference type="Proteomes" id="UP000257323"/>
    </source>
</evidence>
<evidence type="ECO:0000313" key="2">
    <source>
        <dbReference type="EMBL" id="RFT16678.1"/>
    </source>
</evidence>
<organism evidence="2 3">
    <name type="scientific">Candidatus Saccharicenans subterraneus</name>
    <dbReference type="NCBI Taxonomy" id="2508984"/>
    <lineage>
        <taxon>Bacteria</taxon>
        <taxon>Candidatus Aminicenantota</taxon>
        <taxon>Candidatus Aminicenantia</taxon>
        <taxon>Candidatus Aminicenantales</taxon>
        <taxon>Candidatus Saccharicenantaceae</taxon>
        <taxon>Candidatus Saccharicenans</taxon>
    </lineage>
</organism>
<name>A0A3E2BPN4_9BACT</name>
<dbReference type="Proteomes" id="UP000257323">
    <property type="component" value="Unassembled WGS sequence"/>
</dbReference>
<dbReference type="InterPro" id="IPR052018">
    <property type="entry name" value="PHP_domain"/>
</dbReference>
<gene>
    <name evidence="2" type="ORF">OP8BY_1291</name>
</gene>
<dbReference type="SMART" id="SM00481">
    <property type="entry name" value="POLIIIAc"/>
    <property type="match status" value="1"/>
</dbReference>
<dbReference type="InterPro" id="IPR004013">
    <property type="entry name" value="PHP_dom"/>
</dbReference>
<dbReference type="GO" id="GO:0035312">
    <property type="term" value="F:5'-3' DNA exonuclease activity"/>
    <property type="evidence" value="ECO:0007669"/>
    <property type="project" value="TreeGrafter"/>
</dbReference>
<accession>A0A3E2BPN4</accession>
<dbReference type="CDD" id="cd07438">
    <property type="entry name" value="PHP_HisPPase_AMP"/>
    <property type="match status" value="1"/>
</dbReference>
<dbReference type="AlphaFoldDB" id="A0A3E2BPN4"/>
<dbReference type="Gene3D" id="3.20.20.140">
    <property type="entry name" value="Metal-dependent hydrolases"/>
    <property type="match status" value="1"/>
</dbReference>
<dbReference type="PANTHER" id="PTHR42924:SF3">
    <property type="entry name" value="POLYMERASE_HISTIDINOL PHOSPHATASE N-TERMINAL DOMAIN-CONTAINING PROTEIN"/>
    <property type="match status" value="1"/>
</dbReference>